<sequence length="255" mass="29036">MRMDISPNLMAGLKAFGLDEKEAAVYLAGLRLGSATVIELAHQAKLPRTTIYSILEKMIRDGLFHIGKKKRKTVYTVEPPQSLEKKFEEKKSAFQEISSELAEIHQIFSGVPNIMVYEGTDGFKQMWKDLFSSGVKEYRMITGGSGMLEYVHEPYLVKRIIAERIKRGIKSKQLIIDSRYAREIIAKDQKELRESRLLPSNSQVPATIIVFDNKIAYLTTRRENIMILLASGDVAITFRTMFDLMWQAAKSPTII</sequence>
<dbReference type="AlphaFoldDB" id="A0A0G1JBQ0"/>
<reference evidence="2 3" key="1">
    <citation type="journal article" date="2015" name="Nature">
        <title>rRNA introns, odd ribosomes, and small enigmatic genomes across a large radiation of phyla.</title>
        <authorList>
            <person name="Brown C.T."/>
            <person name="Hug L.A."/>
            <person name="Thomas B.C."/>
            <person name="Sharon I."/>
            <person name="Castelle C.J."/>
            <person name="Singh A."/>
            <person name="Wilkins M.J."/>
            <person name="Williams K.H."/>
            <person name="Banfield J.F."/>
        </authorList>
    </citation>
    <scope>NUCLEOTIDE SEQUENCE [LARGE SCALE GENOMIC DNA]</scope>
</reference>
<comment type="caution">
    <text evidence="2">The sequence shown here is derived from an EMBL/GenBank/DDBJ whole genome shotgun (WGS) entry which is preliminary data.</text>
</comment>
<protein>
    <recommendedName>
        <fullName evidence="1">Transcription regulator TrmB N-terminal domain-containing protein</fullName>
    </recommendedName>
</protein>
<dbReference type="Pfam" id="PF01978">
    <property type="entry name" value="TrmB"/>
    <property type="match status" value="1"/>
</dbReference>
<dbReference type="PANTHER" id="PTHR34293">
    <property type="entry name" value="HTH-TYPE TRANSCRIPTIONAL REGULATOR TRMBL2"/>
    <property type="match status" value="1"/>
</dbReference>
<dbReference type="EMBL" id="LCJB01000063">
    <property type="protein sequence ID" value="KKT69071.1"/>
    <property type="molecule type" value="Genomic_DNA"/>
</dbReference>
<dbReference type="InterPro" id="IPR036390">
    <property type="entry name" value="WH_DNA-bd_sf"/>
</dbReference>
<dbReference type="SUPFAM" id="SSF46785">
    <property type="entry name" value="Winged helix' DNA-binding domain"/>
    <property type="match status" value="1"/>
</dbReference>
<dbReference type="InterPro" id="IPR002831">
    <property type="entry name" value="Tscrpt_reg_TrmB_N"/>
</dbReference>
<gene>
    <name evidence="2" type="ORF">UW63_C0063G0002</name>
</gene>
<evidence type="ECO:0000313" key="3">
    <source>
        <dbReference type="Proteomes" id="UP000034154"/>
    </source>
</evidence>
<organism evidence="2 3">
    <name type="scientific">Candidatus Uhrbacteria bacterium GW2011_GWF2_44_350</name>
    <dbReference type="NCBI Taxonomy" id="1619000"/>
    <lineage>
        <taxon>Bacteria</taxon>
        <taxon>Candidatus Uhriibacteriota</taxon>
    </lineage>
</organism>
<dbReference type="InterPro" id="IPR036388">
    <property type="entry name" value="WH-like_DNA-bd_sf"/>
</dbReference>
<proteinExistence type="predicted"/>
<accession>A0A0G1JBQ0</accession>
<evidence type="ECO:0000313" key="2">
    <source>
        <dbReference type="EMBL" id="KKT69071.1"/>
    </source>
</evidence>
<evidence type="ECO:0000259" key="1">
    <source>
        <dbReference type="Pfam" id="PF01978"/>
    </source>
</evidence>
<dbReference type="Gene3D" id="1.10.10.10">
    <property type="entry name" value="Winged helix-like DNA-binding domain superfamily/Winged helix DNA-binding domain"/>
    <property type="match status" value="1"/>
</dbReference>
<name>A0A0G1JBQ0_9BACT</name>
<dbReference type="Proteomes" id="UP000034154">
    <property type="component" value="Unassembled WGS sequence"/>
</dbReference>
<dbReference type="InterPro" id="IPR051797">
    <property type="entry name" value="TrmB-like"/>
</dbReference>
<dbReference type="PANTHER" id="PTHR34293:SF1">
    <property type="entry name" value="HTH-TYPE TRANSCRIPTIONAL REGULATOR TRMBL2"/>
    <property type="match status" value="1"/>
</dbReference>
<feature type="domain" description="Transcription regulator TrmB N-terminal" evidence="1">
    <location>
        <begin position="13"/>
        <end position="79"/>
    </location>
</feature>